<dbReference type="PATRIC" id="fig|29536.5.peg.2776"/>
<evidence type="ECO:0000259" key="2">
    <source>
        <dbReference type="SMART" id="SM00014"/>
    </source>
</evidence>
<gene>
    <name evidence="3" type="ORF">FLB_26800</name>
</gene>
<sequence length="189" mass="22030">MLDKLEALDIKWFVFLNGLGSETYDGLWLFITKQVNWTPLFLLLLYIIYKKVGTKQTLFLLLFVALLIAFTDQTTNLVKNTVQRLRPCNNTDINTIIRVVQSRSSFSFFSGHAANSMAVATFLFLVLRKKFQYFGLLFLWPLIFAYSRIYLGLHYPIDILAGYFCGFTFGFLTYKGYQILQKKYFPITN</sequence>
<feature type="transmembrane region" description="Helical" evidence="1">
    <location>
        <begin position="106"/>
        <end position="126"/>
    </location>
</feature>
<feature type="domain" description="Phosphatidic acid phosphatase type 2/haloperoxidase" evidence="2">
    <location>
        <begin position="60"/>
        <end position="174"/>
    </location>
</feature>
<feature type="transmembrane region" description="Helical" evidence="1">
    <location>
        <begin position="133"/>
        <end position="151"/>
    </location>
</feature>
<accession>A0A199XP20</accession>
<dbReference type="Proteomes" id="UP000093807">
    <property type="component" value="Unassembled WGS sequence"/>
</dbReference>
<dbReference type="EMBL" id="JMTM01000070">
    <property type="protein sequence ID" value="OAZ03006.1"/>
    <property type="molecule type" value="Genomic_DNA"/>
</dbReference>
<dbReference type="InterPro" id="IPR036938">
    <property type="entry name" value="PAP2/HPO_sf"/>
</dbReference>
<proteinExistence type="predicted"/>
<comment type="caution">
    <text evidence="3">The sequence shown here is derived from an EMBL/GenBank/DDBJ whole genome shotgun (WGS) entry which is preliminary data.</text>
</comment>
<dbReference type="Pfam" id="PF01569">
    <property type="entry name" value="PAP2"/>
    <property type="match status" value="1"/>
</dbReference>
<keyword evidence="4" id="KW-1185">Reference proteome</keyword>
<dbReference type="RefSeq" id="WP_064716424.1">
    <property type="nucleotide sequence ID" value="NZ_JMTM01000070.1"/>
</dbReference>
<dbReference type="OrthoDB" id="9789113at2"/>
<keyword evidence="1" id="KW-0812">Transmembrane</keyword>
<name>A0A199XP20_9FLAO</name>
<dbReference type="PANTHER" id="PTHR14969">
    <property type="entry name" value="SPHINGOSINE-1-PHOSPHATE PHOSPHOHYDROLASE"/>
    <property type="match status" value="1"/>
</dbReference>
<dbReference type="PANTHER" id="PTHR14969:SF13">
    <property type="entry name" value="AT30094P"/>
    <property type="match status" value="1"/>
</dbReference>
<reference evidence="3 4" key="1">
    <citation type="submission" date="2016-06" db="EMBL/GenBank/DDBJ databases">
        <title>Draft genome sequence of Flavobacterium succinicans strain DD5b.</title>
        <authorList>
            <person name="Poehlein A."/>
            <person name="Daniel R."/>
            <person name="Simeonova D.D."/>
        </authorList>
    </citation>
    <scope>NUCLEOTIDE SEQUENCE [LARGE SCALE GENOMIC DNA]</scope>
    <source>
        <strain evidence="3 4">DD5b</strain>
    </source>
</reference>
<evidence type="ECO:0000313" key="3">
    <source>
        <dbReference type="EMBL" id="OAZ03006.1"/>
    </source>
</evidence>
<keyword evidence="1" id="KW-1133">Transmembrane helix</keyword>
<feature type="transmembrane region" description="Helical" evidence="1">
    <location>
        <begin position="58"/>
        <end position="75"/>
    </location>
</feature>
<dbReference type="SUPFAM" id="SSF48317">
    <property type="entry name" value="Acid phosphatase/Vanadium-dependent haloperoxidase"/>
    <property type="match status" value="1"/>
</dbReference>
<dbReference type="InterPro" id="IPR000326">
    <property type="entry name" value="PAP2/HPO"/>
</dbReference>
<protein>
    <submittedName>
        <fullName evidence="3">Phosphatidylglycerophosphatase B</fullName>
    </submittedName>
</protein>
<dbReference type="AlphaFoldDB" id="A0A199XP20"/>
<organism evidence="3 4">
    <name type="scientific">Flavobacterium succinicans</name>
    <dbReference type="NCBI Taxonomy" id="29536"/>
    <lineage>
        <taxon>Bacteria</taxon>
        <taxon>Pseudomonadati</taxon>
        <taxon>Bacteroidota</taxon>
        <taxon>Flavobacteriia</taxon>
        <taxon>Flavobacteriales</taxon>
        <taxon>Flavobacteriaceae</taxon>
        <taxon>Flavobacterium</taxon>
    </lineage>
</organism>
<keyword evidence="1" id="KW-0472">Membrane</keyword>
<dbReference type="SMART" id="SM00014">
    <property type="entry name" value="acidPPc"/>
    <property type="match status" value="1"/>
</dbReference>
<feature type="transmembrane region" description="Helical" evidence="1">
    <location>
        <begin position="27"/>
        <end position="49"/>
    </location>
</feature>
<feature type="transmembrane region" description="Helical" evidence="1">
    <location>
        <begin position="157"/>
        <end position="174"/>
    </location>
</feature>
<dbReference type="Gene3D" id="1.20.144.10">
    <property type="entry name" value="Phosphatidic acid phosphatase type 2/haloperoxidase"/>
    <property type="match status" value="2"/>
</dbReference>
<evidence type="ECO:0000313" key="4">
    <source>
        <dbReference type="Proteomes" id="UP000093807"/>
    </source>
</evidence>
<evidence type="ECO:0000256" key="1">
    <source>
        <dbReference type="SAM" id="Phobius"/>
    </source>
</evidence>